<dbReference type="Gene3D" id="3.30.230.10">
    <property type="match status" value="1"/>
</dbReference>
<feature type="domain" description="GHMP kinase C-terminal" evidence="13">
    <location>
        <begin position="303"/>
        <end position="383"/>
    </location>
</feature>
<dbReference type="Pfam" id="PF10509">
    <property type="entry name" value="GalKase_gal_bdg"/>
    <property type="match status" value="1"/>
</dbReference>
<accession>A0A2R6Y3Y1</accession>
<keyword evidence="9" id="KW-0119">Carbohydrate metabolism</keyword>
<evidence type="ECO:0000256" key="5">
    <source>
        <dbReference type="ARBA" id="ARBA00022777"/>
    </source>
</evidence>
<dbReference type="GO" id="GO:0005829">
    <property type="term" value="C:cytosol"/>
    <property type="evidence" value="ECO:0007669"/>
    <property type="project" value="TreeGrafter"/>
</dbReference>
<dbReference type="InterPro" id="IPR006206">
    <property type="entry name" value="Mevalonate/galactokinase"/>
</dbReference>
<keyword evidence="2" id="KW-0808">Transferase</keyword>
<dbReference type="InterPro" id="IPR013750">
    <property type="entry name" value="GHMP_kinase_C_dom"/>
</dbReference>
<dbReference type="Pfam" id="PF00288">
    <property type="entry name" value="GHMP_kinases_N"/>
    <property type="match status" value="1"/>
</dbReference>
<dbReference type="InterPro" id="IPR019539">
    <property type="entry name" value="GalKase_N"/>
</dbReference>
<dbReference type="PANTHER" id="PTHR10457">
    <property type="entry name" value="MEVALONATE KINASE/GALACTOKINASE"/>
    <property type="match status" value="1"/>
</dbReference>
<dbReference type="FunFam" id="3.30.70.890:FF:000001">
    <property type="entry name" value="Galactokinase"/>
    <property type="match status" value="1"/>
</dbReference>
<proteinExistence type="inferred from homology"/>
<dbReference type="InterPro" id="IPR020568">
    <property type="entry name" value="Ribosomal_Su5_D2-typ_SF"/>
</dbReference>
<evidence type="ECO:0000256" key="3">
    <source>
        <dbReference type="ARBA" id="ARBA00022723"/>
    </source>
</evidence>
<evidence type="ECO:0000256" key="7">
    <source>
        <dbReference type="ARBA" id="ARBA00022842"/>
    </source>
</evidence>
<evidence type="ECO:0000256" key="9">
    <source>
        <dbReference type="ARBA" id="ARBA00023277"/>
    </source>
</evidence>
<dbReference type="PRINTS" id="PR00473">
    <property type="entry name" value="GALCTOKINASE"/>
</dbReference>
<evidence type="ECO:0000256" key="11">
    <source>
        <dbReference type="SAM" id="MobiDB-lite"/>
    </source>
</evidence>
<keyword evidence="3" id="KW-0479">Metal-binding</keyword>
<dbReference type="SUPFAM" id="SSF55060">
    <property type="entry name" value="GHMP Kinase, C-terminal domain"/>
    <property type="match status" value="1"/>
</dbReference>
<evidence type="ECO:0000259" key="13">
    <source>
        <dbReference type="Pfam" id="PF08544"/>
    </source>
</evidence>
<evidence type="ECO:0000313" key="15">
    <source>
        <dbReference type="EMBL" id="PTQ57363.1"/>
    </source>
</evidence>
<feature type="domain" description="GHMP kinase N-terminal" evidence="12">
    <location>
        <begin position="115"/>
        <end position="198"/>
    </location>
</feature>
<dbReference type="Gene3D" id="3.30.70.890">
    <property type="entry name" value="GHMP kinase, C-terminal domain"/>
    <property type="match status" value="1"/>
</dbReference>
<dbReference type="GO" id="GO:0006012">
    <property type="term" value="P:galactose metabolic process"/>
    <property type="evidence" value="ECO:0007669"/>
    <property type="project" value="UniProtKB-UniRule"/>
</dbReference>
<dbReference type="GO" id="GO:0046872">
    <property type="term" value="F:metal ion binding"/>
    <property type="evidence" value="ECO:0007669"/>
    <property type="project" value="UniProtKB-KW"/>
</dbReference>
<dbReference type="InterPro" id="IPR019741">
    <property type="entry name" value="Galactokinase_CS"/>
</dbReference>
<evidence type="ECO:0000259" key="14">
    <source>
        <dbReference type="Pfam" id="PF10509"/>
    </source>
</evidence>
<dbReference type="Pfam" id="PF08544">
    <property type="entry name" value="GHMP_kinases_C"/>
    <property type="match status" value="1"/>
</dbReference>
<dbReference type="PANTHER" id="PTHR10457:SF7">
    <property type="entry name" value="GALACTOKINASE-RELATED"/>
    <property type="match status" value="1"/>
</dbReference>
<reference evidence="16" key="1">
    <citation type="journal article" date="2018" name="Sci. Rep.">
        <title>Lignite coal burning seam in the remote Altai Mountains harbors a hydrogen-driven thermophilic microbial community.</title>
        <authorList>
            <person name="Kadnikov V.V."/>
            <person name="Mardanov A.V."/>
            <person name="Ivasenko D.A."/>
            <person name="Antsiferov D.V."/>
            <person name="Beletsky A.V."/>
            <person name="Karnachuk O.V."/>
            <person name="Ravin N.V."/>
        </authorList>
    </citation>
    <scope>NUCLEOTIDE SEQUENCE [LARGE SCALE GENOMIC DNA]</scope>
</reference>
<keyword evidence="7" id="KW-0460">Magnesium</keyword>
<keyword evidence="5 15" id="KW-0418">Kinase</keyword>
<evidence type="ECO:0000256" key="10">
    <source>
        <dbReference type="NCBIfam" id="TIGR00131"/>
    </source>
</evidence>
<dbReference type="InterPro" id="IPR014721">
    <property type="entry name" value="Ribsml_uS5_D2-typ_fold_subgr"/>
</dbReference>
<dbReference type="InterPro" id="IPR006204">
    <property type="entry name" value="GHMP_kinase_N_dom"/>
</dbReference>
<organism evidence="15 16">
    <name type="scientific">Candidatus Carbonibacillus altaicus</name>
    <dbReference type="NCBI Taxonomy" id="2163959"/>
    <lineage>
        <taxon>Bacteria</taxon>
        <taxon>Bacillati</taxon>
        <taxon>Bacillota</taxon>
        <taxon>Bacilli</taxon>
        <taxon>Bacillales</taxon>
        <taxon>Candidatus Carbonibacillus</taxon>
    </lineage>
</organism>
<dbReference type="InterPro" id="IPR036554">
    <property type="entry name" value="GHMP_kinase_C_sf"/>
</dbReference>
<feature type="domain" description="Galactokinase N-terminal" evidence="14">
    <location>
        <begin position="24"/>
        <end position="62"/>
    </location>
</feature>
<dbReference type="PROSITE" id="PS00106">
    <property type="entry name" value="GALACTOKINASE"/>
    <property type="match status" value="1"/>
</dbReference>
<sequence length="413" mass="45318">MPIRWGKGHQQMSQSGGPLDQGRRTRVFFAPGRINLIGEHTDYTGGLVMPAAIDAGTTATVSAREDASLAFASRDYPGEIVFRGDVLASGRIEIIRRSDDGWGQYVLGVLTAWVEALSAMGRKIPELSGLSINIESTLPQGAGLSSSASLTVLIAYLLDALGRTELPRSALVRIAKMAENDHVGVASGIMDPFAIAFGREGHAIFLHTDTLDHTYVPLAFHPYELIVIDSGKRRTLVDSAYNTRFGEAERAWREIRRIRPELPYLGALTPQGWSTIRPMIKDPVLVRRVDHLVGENERVREARRALEKGDLPKFASLLTASHRSLRDLYEVTGPELDALVDTALSFPGVLGARMMGAGFGGVTLNVVEPSKRDAFVAFVCERYTRLTGLLPRFYRFQIADGVREIRLPGTPAR</sequence>
<dbReference type="PROSITE" id="PS00627">
    <property type="entry name" value="GHMP_KINASES_ATP"/>
    <property type="match status" value="1"/>
</dbReference>
<keyword evidence="8" id="KW-0299">Galactose metabolism</keyword>
<name>A0A2R6Y3Y1_9BACL</name>
<feature type="region of interest" description="Disordered" evidence="11">
    <location>
        <begin position="1"/>
        <end position="23"/>
    </location>
</feature>
<comment type="caution">
    <text evidence="15">The sequence shown here is derived from an EMBL/GenBank/DDBJ whole genome shotgun (WGS) entry which is preliminary data.</text>
</comment>
<dbReference type="EMBL" id="PEBX01000008">
    <property type="protein sequence ID" value="PTQ57363.1"/>
    <property type="molecule type" value="Genomic_DNA"/>
</dbReference>
<dbReference type="PRINTS" id="PR00959">
    <property type="entry name" value="MEVGALKINASE"/>
</dbReference>
<evidence type="ECO:0000256" key="1">
    <source>
        <dbReference type="ARBA" id="ARBA00006566"/>
    </source>
</evidence>
<keyword evidence="6" id="KW-0067">ATP-binding</keyword>
<dbReference type="AlphaFoldDB" id="A0A2R6Y3Y1"/>
<evidence type="ECO:0000259" key="12">
    <source>
        <dbReference type="Pfam" id="PF00288"/>
    </source>
</evidence>
<protein>
    <recommendedName>
        <fullName evidence="10">Galactokinase</fullName>
        <ecNumber evidence="10">2.7.1.6</ecNumber>
    </recommendedName>
</protein>
<dbReference type="GO" id="GO:0004335">
    <property type="term" value="F:galactokinase activity"/>
    <property type="evidence" value="ECO:0007669"/>
    <property type="project" value="UniProtKB-UniRule"/>
</dbReference>
<dbReference type="Proteomes" id="UP000244338">
    <property type="component" value="Unassembled WGS sequence"/>
</dbReference>
<evidence type="ECO:0000256" key="8">
    <source>
        <dbReference type="ARBA" id="ARBA00023144"/>
    </source>
</evidence>
<evidence type="ECO:0000256" key="2">
    <source>
        <dbReference type="ARBA" id="ARBA00022679"/>
    </source>
</evidence>
<dbReference type="PIRSF" id="PIRSF000530">
    <property type="entry name" value="Galactokinase"/>
    <property type="match status" value="1"/>
</dbReference>
<dbReference type="EC" id="2.7.1.6" evidence="10"/>
<evidence type="ECO:0000313" key="16">
    <source>
        <dbReference type="Proteomes" id="UP000244338"/>
    </source>
</evidence>
<dbReference type="GO" id="GO:0005524">
    <property type="term" value="F:ATP binding"/>
    <property type="evidence" value="ECO:0007669"/>
    <property type="project" value="UniProtKB-UniRule"/>
</dbReference>
<dbReference type="SUPFAM" id="SSF54211">
    <property type="entry name" value="Ribosomal protein S5 domain 2-like"/>
    <property type="match status" value="1"/>
</dbReference>
<gene>
    <name evidence="15" type="ORF">BSOLF_1679</name>
</gene>
<keyword evidence="4" id="KW-0547">Nucleotide-binding</keyword>
<dbReference type="InterPro" id="IPR006203">
    <property type="entry name" value="GHMP_knse_ATP-bd_CS"/>
</dbReference>
<dbReference type="InterPro" id="IPR000705">
    <property type="entry name" value="Galactokinase"/>
</dbReference>
<comment type="similarity">
    <text evidence="1">Belongs to the GHMP kinase family. GalK subfamily.</text>
</comment>
<evidence type="ECO:0000256" key="6">
    <source>
        <dbReference type="ARBA" id="ARBA00022840"/>
    </source>
</evidence>
<dbReference type="NCBIfam" id="TIGR00131">
    <property type="entry name" value="gal_kin"/>
    <property type="match status" value="1"/>
</dbReference>
<evidence type="ECO:0000256" key="4">
    <source>
        <dbReference type="ARBA" id="ARBA00022741"/>
    </source>
</evidence>